<feature type="region of interest" description="Disordered" evidence="1">
    <location>
        <begin position="355"/>
        <end position="384"/>
    </location>
</feature>
<evidence type="ECO:0000313" key="4">
    <source>
        <dbReference type="Proteomes" id="UP000016930"/>
    </source>
</evidence>
<organism evidence="3 4">
    <name type="scientific">Ceriporiopsis subvermispora (strain B)</name>
    <name type="common">White-rot fungus</name>
    <name type="synonym">Gelatoporia subvermispora</name>
    <dbReference type="NCBI Taxonomy" id="914234"/>
    <lineage>
        <taxon>Eukaryota</taxon>
        <taxon>Fungi</taxon>
        <taxon>Dikarya</taxon>
        <taxon>Basidiomycota</taxon>
        <taxon>Agaricomycotina</taxon>
        <taxon>Agaricomycetes</taxon>
        <taxon>Polyporales</taxon>
        <taxon>Gelatoporiaceae</taxon>
        <taxon>Gelatoporia</taxon>
    </lineage>
</organism>
<protein>
    <recommendedName>
        <fullName evidence="2">DUF7330 domain-containing protein</fullName>
    </recommendedName>
</protein>
<sequence>MSTIQGATLQTEGTLVYILSSAWRILNELPHEISASRYSLSQEFLPPEHGTEMIFTPASTLASTQQGDTRQQGPFAKFLPVLPVVQQRANQVYLSSKLDERVSGTYAIDPTITSRTLTSFNPKSPQWEAWQTHRKHFKRAFGSDQIATPGADQARLGEPTLLGLNAAFITQHGEIILDLSVVGTTSDRQRVVPKTEKIQAHISVSSRFGAVKMNLFDVHTHRCVNLDIHAPHDGIIVFLPQTFDGPIAFHTRRGREGIDLLPEMSKRASVVRVSGREMIVVVSSSGPHRELPTMSNSQLYLRPGDNSAMIGTVGGMITVGIGGMDRLWSQKSPNLGYIRRLGVRIGNRLSMIVRARPKGDERKTDRSHEGEHTSPLEVVNRRLR</sequence>
<dbReference type="HOGENOM" id="CLU_719608_0_0_1"/>
<keyword evidence="4" id="KW-1185">Reference proteome</keyword>
<gene>
    <name evidence="3" type="ORF">CERSUDRAFT_93390</name>
</gene>
<feature type="compositionally biased region" description="Basic and acidic residues" evidence="1">
    <location>
        <begin position="357"/>
        <end position="374"/>
    </location>
</feature>
<evidence type="ECO:0000256" key="1">
    <source>
        <dbReference type="SAM" id="MobiDB-lite"/>
    </source>
</evidence>
<dbReference type="Proteomes" id="UP000016930">
    <property type="component" value="Unassembled WGS sequence"/>
</dbReference>
<evidence type="ECO:0000313" key="3">
    <source>
        <dbReference type="EMBL" id="EMD39350.1"/>
    </source>
</evidence>
<dbReference type="AlphaFoldDB" id="M2R481"/>
<evidence type="ECO:0000259" key="2">
    <source>
        <dbReference type="Pfam" id="PF24016"/>
    </source>
</evidence>
<dbReference type="InterPro" id="IPR055754">
    <property type="entry name" value="DUF7330"/>
</dbReference>
<proteinExistence type="predicted"/>
<reference evidence="3 4" key="1">
    <citation type="journal article" date="2012" name="Proc. Natl. Acad. Sci. U.S.A.">
        <title>Comparative genomics of Ceriporiopsis subvermispora and Phanerochaete chrysosporium provide insight into selective ligninolysis.</title>
        <authorList>
            <person name="Fernandez-Fueyo E."/>
            <person name="Ruiz-Duenas F.J."/>
            <person name="Ferreira P."/>
            <person name="Floudas D."/>
            <person name="Hibbett D.S."/>
            <person name="Canessa P."/>
            <person name="Larrondo L.F."/>
            <person name="James T.Y."/>
            <person name="Seelenfreund D."/>
            <person name="Lobos S."/>
            <person name="Polanco R."/>
            <person name="Tello M."/>
            <person name="Honda Y."/>
            <person name="Watanabe T."/>
            <person name="Watanabe T."/>
            <person name="Ryu J.S."/>
            <person name="Kubicek C.P."/>
            <person name="Schmoll M."/>
            <person name="Gaskell J."/>
            <person name="Hammel K.E."/>
            <person name="St John F.J."/>
            <person name="Vanden Wymelenberg A."/>
            <person name="Sabat G."/>
            <person name="Splinter BonDurant S."/>
            <person name="Syed K."/>
            <person name="Yadav J.S."/>
            <person name="Doddapaneni H."/>
            <person name="Subramanian V."/>
            <person name="Lavin J.L."/>
            <person name="Oguiza J.A."/>
            <person name="Perez G."/>
            <person name="Pisabarro A.G."/>
            <person name="Ramirez L."/>
            <person name="Santoyo F."/>
            <person name="Master E."/>
            <person name="Coutinho P.M."/>
            <person name="Henrissat B."/>
            <person name="Lombard V."/>
            <person name="Magnuson J.K."/>
            <person name="Kuees U."/>
            <person name="Hori C."/>
            <person name="Igarashi K."/>
            <person name="Samejima M."/>
            <person name="Held B.W."/>
            <person name="Barry K.W."/>
            <person name="LaButti K.M."/>
            <person name="Lapidus A."/>
            <person name="Lindquist E.A."/>
            <person name="Lucas S.M."/>
            <person name="Riley R."/>
            <person name="Salamov A.A."/>
            <person name="Hoffmeister D."/>
            <person name="Schwenk D."/>
            <person name="Hadar Y."/>
            <person name="Yarden O."/>
            <person name="de Vries R.P."/>
            <person name="Wiebenga A."/>
            <person name="Stenlid J."/>
            <person name="Eastwood D."/>
            <person name="Grigoriev I.V."/>
            <person name="Berka R.M."/>
            <person name="Blanchette R.A."/>
            <person name="Kersten P."/>
            <person name="Martinez A.T."/>
            <person name="Vicuna R."/>
            <person name="Cullen D."/>
        </authorList>
    </citation>
    <scope>NUCLEOTIDE SEQUENCE [LARGE SCALE GENOMIC DNA]</scope>
    <source>
        <strain evidence="3 4">B</strain>
    </source>
</reference>
<dbReference type="EMBL" id="KB445794">
    <property type="protein sequence ID" value="EMD39350.1"/>
    <property type="molecule type" value="Genomic_DNA"/>
</dbReference>
<dbReference type="Pfam" id="PF24016">
    <property type="entry name" value="DUF7330"/>
    <property type="match status" value="1"/>
</dbReference>
<name>M2R481_CERS8</name>
<accession>M2R481</accession>
<feature type="domain" description="DUF7330" evidence="2">
    <location>
        <begin position="165"/>
        <end position="270"/>
    </location>
</feature>